<feature type="signal peptide" evidence="2">
    <location>
        <begin position="1"/>
        <end position="22"/>
    </location>
</feature>
<dbReference type="Proteomes" id="UP001153069">
    <property type="component" value="Unassembled WGS sequence"/>
</dbReference>
<comment type="caution">
    <text evidence="3">The sequence shown here is derived from an EMBL/GenBank/DDBJ whole genome shotgun (WGS) entry which is preliminary data.</text>
</comment>
<feature type="chain" id="PRO_5040402571" evidence="2">
    <location>
        <begin position="23"/>
        <end position="184"/>
    </location>
</feature>
<organism evidence="3 4">
    <name type="scientific">Seminavis robusta</name>
    <dbReference type="NCBI Taxonomy" id="568900"/>
    <lineage>
        <taxon>Eukaryota</taxon>
        <taxon>Sar</taxon>
        <taxon>Stramenopiles</taxon>
        <taxon>Ochrophyta</taxon>
        <taxon>Bacillariophyta</taxon>
        <taxon>Bacillariophyceae</taxon>
        <taxon>Bacillariophycidae</taxon>
        <taxon>Naviculales</taxon>
        <taxon>Naviculaceae</taxon>
        <taxon>Seminavis</taxon>
    </lineage>
</organism>
<dbReference type="AlphaFoldDB" id="A0A9N8EY86"/>
<dbReference type="EMBL" id="CAICTM010001957">
    <property type="protein sequence ID" value="CAB9527219.1"/>
    <property type="molecule type" value="Genomic_DNA"/>
</dbReference>
<name>A0A9N8EY86_9STRA</name>
<feature type="compositionally biased region" description="Acidic residues" evidence="1">
    <location>
        <begin position="156"/>
        <end position="174"/>
    </location>
</feature>
<accession>A0A9N8EY86</accession>
<evidence type="ECO:0000313" key="4">
    <source>
        <dbReference type="Proteomes" id="UP001153069"/>
    </source>
</evidence>
<keyword evidence="4" id="KW-1185">Reference proteome</keyword>
<sequence>MTFRSSILALALALLSPIAALGAGGEDIRITETFYPAMSNHAKICKHYFGQFAVPLDFETDLHGMAANAVAAWAAEHGIPATRHAEHYFVTNNGAQMYPGTNQHAYFFEYHAGPPPAFFDAIEKHGGLSLGATSKYGKVVCKVPNNPERKLRQVKEEEDVVDEEPVEEVKEEEEAPRKLGWGWF</sequence>
<protein>
    <submittedName>
        <fullName evidence="3">Uncharacterized protein</fullName>
    </submittedName>
</protein>
<evidence type="ECO:0000256" key="1">
    <source>
        <dbReference type="SAM" id="MobiDB-lite"/>
    </source>
</evidence>
<keyword evidence="2" id="KW-0732">Signal</keyword>
<reference evidence="3" key="1">
    <citation type="submission" date="2020-06" db="EMBL/GenBank/DDBJ databases">
        <authorList>
            <consortium name="Plant Systems Biology data submission"/>
        </authorList>
    </citation>
    <scope>NUCLEOTIDE SEQUENCE</scope>
    <source>
        <strain evidence="3">D6</strain>
    </source>
</reference>
<proteinExistence type="predicted"/>
<evidence type="ECO:0000256" key="2">
    <source>
        <dbReference type="SAM" id="SignalP"/>
    </source>
</evidence>
<gene>
    <name evidence="3" type="ORF">SEMRO_1959_G307940.1</name>
</gene>
<feature type="region of interest" description="Disordered" evidence="1">
    <location>
        <begin position="154"/>
        <end position="184"/>
    </location>
</feature>
<evidence type="ECO:0000313" key="3">
    <source>
        <dbReference type="EMBL" id="CAB9527219.1"/>
    </source>
</evidence>